<gene>
    <name evidence="1" type="ORF">B0A50_07467</name>
</gene>
<reference evidence="1 2" key="1">
    <citation type="submission" date="2017-03" db="EMBL/GenBank/DDBJ databases">
        <title>Genomes of endolithic fungi from Antarctica.</title>
        <authorList>
            <person name="Coleine C."/>
            <person name="Masonjones S."/>
            <person name="Stajich J.E."/>
        </authorList>
    </citation>
    <scope>NUCLEOTIDE SEQUENCE [LARGE SCALE GENOMIC DNA]</scope>
    <source>
        <strain evidence="1 2">CCFEE 6315</strain>
    </source>
</reference>
<name>A0A4U0TNN1_9PEZI</name>
<keyword evidence="2" id="KW-1185">Reference proteome</keyword>
<comment type="caution">
    <text evidence="1">The sequence shown here is derived from an EMBL/GenBank/DDBJ whole genome shotgun (WGS) entry which is preliminary data.</text>
</comment>
<proteinExistence type="predicted"/>
<dbReference type="Proteomes" id="UP000308549">
    <property type="component" value="Unassembled WGS sequence"/>
</dbReference>
<dbReference type="EMBL" id="NAJL01000053">
    <property type="protein sequence ID" value="TKA23633.1"/>
    <property type="molecule type" value="Genomic_DNA"/>
</dbReference>
<evidence type="ECO:0000313" key="1">
    <source>
        <dbReference type="EMBL" id="TKA23633.1"/>
    </source>
</evidence>
<accession>A0A4U0TNN1</accession>
<protein>
    <submittedName>
        <fullName evidence="1">Uncharacterized protein</fullName>
    </submittedName>
</protein>
<dbReference type="AlphaFoldDB" id="A0A4U0TNN1"/>
<dbReference type="OrthoDB" id="3624420at2759"/>
<sequence length="293" mass="31396">MAVGELEVRDVEPKHNATAAELQQVVANLSSSFGWTLAGSAVTSDELDVTCANITETGHGKWAAQGLMPSYIVEPVCNQSHSSPNATLALPWTVYYNTRVFTAQLLNAFSPDNKTSTMEYLCDSIRYILLSGFRIEASTAVNATCMAAGVQQNPRPEGAIAKIDRNATDAYQNAASILYAFMFASSAQTDSQLNVFCAHASNHVTRPTELKLNGTLVQETICNIKAPLSTDTATSLLKTWSSRVFATIIRNASNVGGWHARLCGNLDPKAMEAVGLDGQAVKIELCSGVEGSR</sequence>
<evidence type="ECO:0000313" key="2">
    <source>
        <dbReference type="Proteomes" id="UP000308549"/>
    </source>
</evidence>
<organism evidence="1 2">
    <name type="scientific">Salinomyces thailandicus</name>
    <dbReference type="NCBI Taxonomy" id="706561"/>
    <lineage>
        <taxon>Eukaryota</taxon>
        <taxon>Fungi</taxon>
        <taxon>Dikarya</taxon>
        <taxon>Ascomycota</taxon>
        <taxon>Pezizomycotina</taxon>
        <taxon>Dothideomycetes</taxon>
        <taxon>Dothideomycetidae</taxon>
        <taxon>Mycosphaerellales</taxon>
        <taxon>Teratosphaeriaceae</taxon>
        <taxon>Salinomyces</taxon>
    </lineage>
</organism>